<dbReference type="Proteomes" id="UP000504635">
    <property type="component" value="Unplaced"/>
</dbReference>
<sequence>MRIEQDPALWPPKITDYMRQDYLKKGLDYFQNNDGKFEASIRKYQKQNRSLSVKLFESRQSNGESYVRKWLMYSQSNGSVYCFVYKLFCSEENNVFTTGFSDWKRAQGKVKSHENSVEHRKHLLTWKTYSKCSKIDVEVTKLLNKEIDYWKNVFRRIVEVVKFIAERGLAFRGEHEIFGSPHNGNYLGILELISKFDPFLRQHLENFGQKGKCSVSYLSKTICDELIGCMGTKIYNKIITEIKEAKYYSIIVDSTPDLSDVD</sequence>
<organism evidence="1 2">
    <name type="scientific">Sitophilus oryzae</name>
    <name type="common">Rice weevil</name>
    <name type="synonym">Curculio oryzae</name>
    <dbReference type="NCBI Taxonomy" id="7048"/>
    <lineage>
        <taxon>Eukaryota</taxon>
        <taxon>Metazoa</taxon>
        <taxon>Ecdysozoa</taxon>
        <taxon>Arthropoda</taxon>
        <taxon>Hexapoda</taxon>
        <taxon>Insecta</taxon>
        <taxon>Pterygota</taxon>
        <taxon>Neoptera</taxon>
        <taxon>Endopterygota</taxon>
        <taxon>Coleoptera</taxon>
        <taxon>Polyphaga</taxon>
        <taxon>Cucujiformia</taxon>
        <taxon>Curculionidae</taxon>
        <taxon>Dryophthorinae</taxon>
        <taxon>Sitophilus</taxon>
    </lineage>
</organism>
<dbReference type="InParanoid" id="A0A6J2Y292"/>
<dbReference type="KEGG" id="soy:115883215"/>
<accession>A0A6J2Y292</accession>
<gene>
    <name evidence="2" type="primary">LOC115883215</name>
</gene>
<name>A0A6J2Y292_SITOR</name>
<dbReference type="GeneID" id="115883215"/>
<keyword evidence="1" id="KW-1185">Reference proteome</keyword>
<proteinExistence type="predicted"/>
<dbReference type="PANTHER" id="PTHR45749">
    <property type="match status" value="1"/>
</dbReference>
<dbReference type="AlphaFoldDB" id="A0A6J2Y292"/>
<dbReference type="RefSeq" id="XP_030757401.1">
    <property type="nucleotide sequence ID" value="XM_030901541.1"/>
</dbReference>
<dbReference type="PANTHER" id="PTHR45749:SF23">
    <property type="entry name" value="ZINC FINGER MYM-TYPE PROTEIN 1-LIKE"/>
    <property type="match status" value="1"/>
</dbReference>
<protein>
    <submittedName>
        <fullName evidence="2">Uncharacterized protein LOC115883215</fullName>
    </submittedName>
</protein>
<evidence type="ECO:0000313" key="1">
    <source>
        <dbReference type="Proteomes" id="UP000504635"/>
    </source>
</evidence>
<dbReference type="OrthoDB" id="6611207at2759"/>
<evidence type="ECO:0000313" key="2">
    <source>
        <dbReference type="RefSeq" id="XP_030757401.1"/>
    </source>
</evidence>
<reference evidence="2" key="1">
    <citation type="submission" date="2025-08" db="UniProtKB">
        <authorList>
            <consortium name="RefSeq"/>
        </authorList>
    </citation>
    <scope>IDENTIFICATION</scope>
    <source>
        <tissue evidence="2">Gonads</tissue>
    </source>
</reference>